<proteinExistence type="predicted"/>
<evidence type="ECO:0000313" key="2">
    <source>
        <dbReference type="EMBL" id="PRY37674.1"/>
    </source>
</evidence>
<feature type="compositionally biased region" description="Basic and acidic residues" evidence="1">
    <location>
        <begin position="262"/>
        <end position="273"/>
    </location>
</feature>
<accession>A0A2T0SW81</accession>
<feature type="compositionally biased region" description="Basic and acidic residues" evidence="1">
    <location>
        <begin position="222"/>
        <end position="233"/>
    </location>
</feature>
<feature type="compositionally biased region" description="Polar residues" evidence="1">
    <location>
        <begin position="248"/>
        <end position="257"/>
    </location>
</feature>
<reference evidence="2 3" key="1">
    <citation type="submission" date="2018-03" db="EMBL/GenBank/DDBJ databases">
        <title>Genomic Encyclopedia of Archaeal and Bacterial Type Strains, Phase II (KMG-II): from individual species to whole genera.</title>
        <authorList>
            <person name="Goeker M."/>
        </authorList>
    </citation>
    <scope>NUCLEOTIDE SEQUENCE [LARGE SCALE GENOMIC DNA]</scope>
    <source>
        <strain evidence="2 3">DSM 28354</strain>
    </source>
</reference>
<protein>
    <submittedName>
        <fullName evidence="2">Uncharacterized protein</fullName>
    </submittedName>
</protein>
<dbReference type="AlphaFoldDB" id="A0A2T0SW81"/>
<evidence type="ECO:0000256" key="1">
    <source>
        <dbReference type="SAM" id="MobiDB-lite"/>
    </source>
</evidence>
<name>A0A2T0SW81_9BACT</name>
<comment type="caution">
    <text evidence="2">The sequence shown here is derived from an EMBL/GenBank/DDBJ whole genome shotgun (WGS) entry which is preliminary data.</text>
</comment>
<gene>
    <name evidence="2" type="ORF">CLV58_110144</name>
</gene>
<sequence length="298" mass="32124">MTTSELTSSEQSLTFPKTIPGKPVFLVLRVTTDEKDGRVTASTDLPAVFQLASDARPIFGAMLSLTYEPSGTYIHIRYQPDRAGLHEGTLTLQSAVGTRTVALTGRCSRIAATHTNANKVLTQTVASREANSTTRRTGKLIAGAAVVVALLYTGVTYRCQLLPSLCRQDASVGSQPVVRSTLPAVGTTAPVPVPERTAAVEPITERAVPEAADRSRQKRVRTSAEGRDRRSARVAEPTRTAEVKPSLAANQSATRSVVTKPVRAEKPRFEPVRPAKPAAETEESDLERELNGRTNQNR</sequence>
<dbReference type="OrthoDB" id="966184at2"/>
<dbReference type="EMBL" id="PVTE01000010">
    <property type="protein sequence ID" value="PRY37674.1"/>
    <property type="molecule type" value="Genomic_DNA"/>
</dbReference>
<evidence type="ECO:0000313" key="3">
    <source>
        <dbReference type="Proteomes" id="UP000238375"/>
    </source>
</evidence>
<organism evidence="2 3">
    <name type="scientific">Spirosoma oryzae</name>
    <dbReference type="NCBI Taxonomy" id="1469603"/>
    <lineage>
        <taxon>Bacteria</taxon>
        <taxon>Pseudomonadati</taxon>
        <taxon>Bacteroidota</taxon>
        <taxon>Cytophagia</taxon>
        <taxon>Cytophagales</taxon>
        <taxon>Cytophagaceae</taxon>
        <taxon>Spirosoma</taxon>
    </lineage>
</organism>
<dbReference type="Proteomes" id="UP000238375">
    <property type="component" value="Unassembled WGS sequence"/>
</dbReference>
<dbReference type="RefSeq" id="WP_106138394.1">
    <property type="nucleotide sequence ID" value="NZ_PVTE01000010.1"/>
</dbReference>
<feature type="region of interest" description="Disordered" evidence="1">
    <location>
        <begin position="185"/>
        <end position="298"/>
    </location>
</feature>
<feature type="compositionally biased region" description="Basic and acidic residues" evidence="1">
    <location>
        <begin position="203"/>
        <end position="215"/>
    </location>
</feature>
<keyword evidence="3" id="KW-1185">Reference proteome</keyword>